<sequence>MILQRLSWAGVFVQSGDTSILIDPIANVTPEFAQLMGHPLAPLVSLEQMRSVSAVLVTHLHPDHFDPQLIAGMFGDHIPVYLPNEAVLGAPKTSLQNVNGMAFDQQEKIGSLQITAVYSADGFGFPQVAWIVEGGGKKMIHCGDTLWHGHWWRIAQKYGPFDAACLPVNGAVVQYPGLIPSGVEACLTPEQAASAASILRSGQLVPIHYQEFDNPPLYCETPNLLVRLTNRAKELDVPVRLMKPGDRLQIGE</sequence>
<dbReference type="SUPFAM" id="SSF56281">
    <property type="entry name" value="Metallo-hydrolase/oxidoreductase"/>
    <property type="match status" value="1"/>
</dbReference>
<dbReference type="InterPro" id="IPR036866">
    <property type="entry name" value="RibonucZ/Hydroxyglut_hydro"/>
</dbReference>
<evidence type="ECO:0000313" key="3">
    <source>
        <dbReference type="Proteomes" id="UP000593802"/>
    </source>
</evidence>
<feature type="domain" description="Metallo-beta-lactamase" evidence="1">
    <location>
        <begin position="19"/>
        <end position="209"/>
    </location>
</feature>
<gene>
    <name evidence="2" type="ORF">skT53_02160</name>
</gene>
<evidence type="ECO:0000313" key="2">
    <source>
        <dbReference type="EMBL" id="BCJ85231.1"/>
    </source>
</evidence>
<dbReference type="AlphaFoldDB" id="A0A7I8DBC8"/>
<dbReference type="Proteomes" id="UP000593802">
    <property type="component" value="Chromosome"/>
</dbReference>
<dbReference type="Pfam" id="PF12706">
    <property type="entry name" value="Lactamase_B_2"/>
    <property type="match status" value="1"/>
</dbReference>
<dbReference type="InterPro" id="IPR050114">
    <property type="entry name" value="UPF0173_UPF0282_UlaG_hydrolase"/>
</dbReference>
<protein>
    <recommendedName>
        <fullName evidence="1">Metallo-beta-lactamase domain-containing protein</fullName>
    </recommendedName>
</protein>
<dbReference type="EMBL" id="AP023366">
    <property type="protein sequence ID" value="BCJ85231.1"/>
    <property type="molecule type" value="Genomic_DNA"/>
</dbReference>
<proteinExistence type="predicted"/>
<evidence type="ECO:0000259" key="1">
    <source>
        <dbReference type="Pfam" id="PF12706"/>
    </source>
</evidence>
<reference evidence="2 3" key="1">
    <citation type="submission" date="2020-08" db="EMBL/GenBank/DDBJ databases">
        <title>Complete Genome Sequence of Effusibacillus dendaii Strain skT53, Isolated from Farmland soil.</title>
        <authorList>
            <person name="Konishi T."/>
            <person name="Kawasaki H."/>
        </authorList>
    </citation>
    <scope>NUCLEOTIDE SEQUENCE [LARGE SCALE GENOMIC DNA]</scope>
    <source>
        <strain evidence="3">skT53</strain>
    </source>
</reference>
<dbReference type="PANTHER" id="PTHR43546:SF3">
    <property type="entry name" value="UPF0173 METAL-DEPENDENT HYDROLASE MJ1163"/>
    <property type="match status" value="1"/>
</dbReference>
<name>A0A7I8DBC8_9BACL</name>
<dbReference type="PANTHER" id="PTHR43546">
    <property type="entry name" value="UPF0173 METAL-DEPENDENT HYDROLASE MJ1163-RELATED"/>
    <property type="match status" value="1"/>
</dbReference>
<dbReference type="Gene3D" id="3.60.15.10">
    <property type="entry name" value="Ribonuclease Z/Hydroxyacylglutathione hydrolase-like"/>
    <property type="match status" value="1"/>
</dbReference>
<keyword evidence="3" id="KW-1185">Reference proteome</keyword>
<accession>A0A7I8DBC8</accession>
<dbReference type="InterPro" id="IPR001279">
    <property type="entry name" value="Metallo-B-lactamas"/>
</dbReference>
<organism evidence="2 3">
    <name type="scientific">Effusibacillus dendaii</name>
    <dbReference type="NCBI Taxonomy" id="2743772"/>
    <lineage>
        <taxon>Bacteria</taxon>
        <taxon>Bacillati</taxon>
        <taxon>Bacillota</taxon>
        <taxon>Bacilli</taxon>
        <taxon>Bacillales</taxon>
        <taxon>Alicyclobacillaceae</taxon>
        <taxon>Effusibacillus</taxon>
    </lineage>
</organism>
<dbReference type="RefSeq" id="WP_200759375.1">
    <property type="nucleotide sequence ID" value="NZ_AP023366.1"/>
</dbReference>
<dbReference type="KEGG" id="eff:skT53_02160"/>